<dbReference type="PROSITE" id="PS51257">
    <property type="entry name" value="PROKAR_LIPOPROTEIN"/>
    <property type="match status" value="1"/>
</dbReference>
<feature type="region of interest" description="Disordered" evidence="1">
    <location>
        <begin position="59"/>
        <end position="78"/>
    </location>
</feature>
<comment type="caution">
    <text evidence="2">The sequence shown here is derived from an EMBL/GenBank/DDBJ whole genome shotgun (WGS) entry which is preliminary data.</text>
</comment>
<dbReference type="AlphaFoldDB" id="A0A3D0WA46"/>
<evidence type="ECO:0000256" key="1">
    <source>
        <dbReference type="SAM" id="MobiDB-lite"/>
    </source>
</evidence>
<name>A0A3D0WA46_9SPHN</name>
<accession>A0A3D0WA46</accession>
<dbReference type="EMBL" id="DOYJ01000135">
    <property type="protein sequence ID" value="HCB75482.1"/>
    <property type="molecule type" value="Genomic_DNA"/>
</dbReference>
<sequence length="226" mass="24562">MARGLLLALLAPLVLMGCIVVPGRFDASLDIAADRSFTYRYRGEIVAIDLEDEFAKGLKDTGTAPEKPKGVAWQTDKDPTSKDATFRALADALRKEAGYRSVEYKGDGLFQIDYAISGRLTHAFIWPYNADAELVFPFLTVELRGTDGLRIKAPAFGKTSDARVPGADMVGDRREGIFTLTTDAEIVSQNNEDGAKPAGPKRTITWKVTPLSKDPPMAVLKVAQLG</sequence>
<proteinExistence type="predicted"/>
<dbReference type="Proteomes" id="UP000262699">
    <property type="component" value="Unassembled WGS sequence"/>
</dbReference>
<reference evidence="2 3" key="1">
    <citation type="journal article" date="2018" name="Nat. Biotechnol.">
        <title>A standardized bacterial taxonomy based on genome phylogeny substantially revises the tree of life.</title>
        <authorList>
            <person name="Parks D.H."/>
            <person name="Chuvochina M."/>
            <person name="Waite D.W."/>
            <person name="Rinke C."/>
            <person name="Skarshewski A."/>
            <person name="Chaumeil P.A."/>
            <person name="Hugenholtz P."/>
        </authorList>
    </citation>
    <scope>NUCLEOTIDE SEQUENCE [LARGE SCALE GENOMIC DNA]</scope>
    <source>
        <strain evidence="2">UBA9015</strain>
    </source>
</reference>
<evidence type="ECO:0000313" key="2">
    <source>
        <dbReference type="EMBL" id="HCB75482.1"/>
    </source>
</evidence>
<organism evidence="2 3">
    <name type="scientific">Sphingomonas bacterium</name>
    <dbReference type="NCBI Taxonomy" id="1895847"/>
    <lineage>
        <taxon>Bacteria</taxon>
        <taxon>Pseudomonadati</taxon>
        <taxon>Pseudomonadota</taxon>
        <taxon>Alphaproteobacteria</taxon>
        <taxon>Sphingomonadales</taxon>
        <taxon>Sphingomonadaceae</taxon>
        <taxon>Sphingomonas</taxon>
    </lineage>
</organism>
<evidence type="ECO:0000313" key="3">
    <source>
        <dbReference type="Proteomes" id="UP000262699"/>
    </source>
</evidence>
<protein>
    <submittedName>
        <fullName evidence="2">Uncharacterized protein</fullName>
    </submittedName>
</protein>
<gene>
    <name evidence="2" type="ORF">DEP91_04810</name>
</gene>